<name>A0A7C8VAG0_ORBOL</name>
<sequence length="171" mass="19948">MSNLANPHRRYVFPLFFWQGNKPNFQDDGEKLRVALIANRSSDNTWLRWLESNIPRGHLGIRWYIISKVYVLHCTPRDLKLTRTDINLYGPGSHFQIENSFRLTGTITLDVRLTLRPELKFFISVVDPIYKFMMAVILYKFANDKGVQIWLAATTTILAMIVFVLTLREVS</sequence>
<keyword evidence="1" id="KW-0472">Membrane</keyword>
<keyword evidence="1" id="KW-0812">Transmembrane</keyword>
<dbReference type="AlphaFoldDB" id="A0A7C8VAG0"/>
<dbReference type="OrthoDB" id="5330728at2759"/>
<keyword evidence="1" id="KW-1133">Transmembrane helix</keyword>
<evidence type="ECO:0000256" key="1">
    <source>
        <dbReference type="SAM" id="Phobius"/>
    </source>
</evidence>
<gene>
    <name evidence="2" type="ORF">TWF970_011510</name>
</gene>
<evidence type="ECO:0000313" key="3">
    <source>
        <dbReference type="Proteomes" id="UP000474640"/>
    </source>
</evidence>
<dbReference type="Proteomes" id="UP000474640">
    <property type="component" value="Unassembled WGS sequence"/>
</dbReference>
<reference evidence="2 3" key="1">
    <citation type="submission" date="2020-01" db="EMBL/GenBank/DDBJ databases">
        <authorList>
            <person name="Palmer J.M."/>
        </authorList>
    </citation>
    <scope>NUCLEOTIDE SEQUENCE [LARGE SCALE GENOMIC DNA]</scope>
    <source>
        <strain evidence="2 3">TWF970</strain>
    </source>
</reference>
<accession>A0A7C8VAG0</accession>
<protein>
    <submittedName>
        <fullName evidence="2">Uncharacterized protein</fullName>
    </submittedName>
</protein>
<proteinExistence type="predicted"/>
<feature type="transmembrane region" description="Helical" evidence="1">
    <location>
        <begin position="147"/>
        <end position="167"/>
    </location>
</feature>
<evidence type="ECO:0000313" key="2">
    <source>
        <dbReference type="EMBL" id="KAF3284290.1"/>
    </source>
</evidence>
<feature type="transmembrane region" description="Helical" evidence="1">
    <location>
        <begin position="121"/>
        <end position="141"/>
    </location>
</feature>
<comment type="caution">
    <text evidence="2">The sequence shown here is derived from an EMBL/GenBank/DDBJ whole genome shotgun (WGS) entry which is preliminary data.</text>
</comment>
<dbReference type="EMBL" id="JAABOJ010000009">
    <property type="protein sequence ID" value="KAF3284290.1"/>
    <property type="molecule type" value="Genomic_DNA"/>
</dbReference>
<organism evidence="2 3">
    <name type="scientific">Orbilia oligospora</name>
    <name type="common">Nematode-trapping fungus</name>
    <name type="synonym">Arthrobotrys oligospora</name>
    <dbReference type="NCBI Taxonomy" id="2813651"/>
    <lineage>
        <taxon>Eukaryota</taxon>
        <taxon>Fungi</taxon>
        <taxon>Dikarya</taxon>
        <taxon>Ascomycota</taxon>
        <taxon>Pezizomycotina</taxon>
        <taxon>Orbiliomycetes</taxon>
        <taxon>Orbiliales</taxon>
        <taxon>Orbiliaceae</taxon>
        <taxon>Orbilia</taxon>
    </lineage>
</organism>